<dbReference type="EMBL" id="JACHNZ010000045">
    <property type="protein sequence ID" value="MBB4633507.1"/>
    <property type="molecule type" value="Genomic_DNA"/>
</dbReference>
<keyword evidence="3" id="KW-1185">Reference proteome</keyword>
<dbReference type="AlphaFoldDB" id="A0A7W7B3W0"/>
<reference evidence="2 3" key="1">
    <citation type="submission" date="2020-08" db="EMBL/GenBank/DDBJ databases">
        <title>Genomic Encyclopedia of Type Strains, Phase IV (KMG-IV): sequencing the most valuable type-strain genomes for metagenomic binning, comparative biology and taxonomic classification.</title>
        <authorList>
            <person name="Goeker M."/>
        </authorList>
    </citation>
    <scope>NUCLEOTIDE SEQUENCE [LARGE SCALE GENOMIC DNA]</scope>
    <source>
        <strain evidence="2 3">DSM 17328</strain>
    </source>
</reference>
<organism evidence="2 3">
    <name type="scientific">Sphingosinicella soli</name>
    <dbReference type="NCBI Taxonomy" id="333708"/>
    <lineage>
        <taxon>Bacteria</taxon>
        <taxon>Pseudomonadati</taxon>
        <taxon>Pseudomonadota</taxon>
        <taxon>Alphaproteobacteria</taxon>
        <taxon>Sphingomonadales</taxon>
        <taxon>Sphingosinicellaceae</taxon>
        <taxon>Sphingosinicella</taxon>
    </lineage>
</organism>
<dbReference type="Proteomes" id="UP000566324">
    <property type="component" value="Unassembled WGS sequence"/>
</dbReference>
<dbReference type="InterPro" id="IPR018891">
    <property type="entry name" value="AIPR_C"/>
</dbReference>
<evidence type="ECO:0000313" key="2">
    <source>
        <dbReference type="EMBL" id="MBB4633507.1"/>
    </source>
</evidence>
<gene>
    <name evidence="2" type="ORF">GGQ98_003146</name>
</gene>
<dbReference type="RefSeq" id="WP_184071172.1">
    <property type="nucleotide sequence ID" value="NZ_JACHNZ010000045.1"/>
</dbReference>
<proteinExistence type="predicted"/>
<dbReference type="Pfam" id="PF10592">
    <property type="entry name" value="AIPR"/>
    <property type="match status" value="1"/>
</dbReference>
<evidence type="ECO:0000313" key="3">
    <source>
        <dbReference type="Proteomes" id="UP000566324"/>
    </source>
</evidence>
<protein>
    <recommendedName>
        <fullName evidence="1">Abortive phage infection protein C-terminal domain-containing protein</fullName>
    </recommendedName>
</protein>
<sequence length="440" mass="49323">MNVDDLNYAGVQGLIAPYSGKGRSESASFLNWFLENIYRLGDVDADDAICDEKNDKGIDGIYVDNTSQEIHFFQAKITQNDNRTLGDADLKAFSGALAQFEKGESIDLILNGNANEDLKRIINRERIRTLVDEGYKIKGVFVANLNQDQNCKEYLNHIGNIELFDKNKIVLEHIDFNSDEGVKGQFSFDVSYAGCLEVQGQGDVITFVFPAKSTELVQLSGIVDDSLFKQNVRLTLGNTAVNKSIAKSIADHNEHRNFPLYHNGITILCDSAKLETDGGNLTITDYVVVNGAQSISTFYKNAASLSDDLRVFVKVIALRDEELARKITINSNNQNSIKARDLRSNHGLMLRLKAEFEKEFPDIQFEIKRGEATEPGKTSLSNELAGRLLMAFDLGEPYSCHQIYKVFDDKYADIFGRPEVTAARIVFLRDLHHLLFDPRL</sequence>
<name>A0A7W7B3W0_9SPHN</name>
<evidence type="ECO:0000259" key="1">
    <source>
        <dbReference type="Pfam" id="PF10592"/>
    </source>
</evidence>
<comment type="caution">
    <text evidence="2">The sequence shown here is derived from an EMBL/GenBank/DDBJ whole genome shotgun (WGS) entry which is preliminary data.</text>
</comment>
<feature type="domain" description="Abortive phage infection protein C-terminal" evidence="1">
    <location>
        <begin position="228"/>
        <end position="375"/>
    </location>
</feature>
<accession>A0A7W7B3W0</accession>